<feature type="domain" description="Sfi1 spindle body" evidence="2">
    <location>
        <begin position="354"/>
        <end position="544"/>
    </location>
</feature>
<evidence type="ECO:0000313" key="4">
    <source>
        <dbReference type="Proteomes" id="UP001161757"/>
    </source>
</evidence>
<reference evidence="3" key="1">
    <citation type="submission" date="2023-01" db="EMBL/GenBank/DDBJ databases">
        <title>Exophiala dermititidis isolated from Cystic Fibrosis Patient.</title>
        <authorList>
            <person name="Kurbessoian T."/>
            <person name="Crocker A."/>
            <person name="Murante D."/>
            <person name="Hogan D.A."/>
            <person name="Stajich J.E."/>
        </authorList>
    </citation>
    <scope>NUCLEOTIDE SEQUENCE</scope>
    <source>
        <strain evidence="3">Ex8</strain>
    </source>
</reference>
<accession>A0AAN6EZS7</accession>
<feature type="compositionally biased region" description="Low complexity" evidence="1">
    <location>
        <begin position="97"/>
        <end position="107"/>
    </location>
</feature>
<name>A0AAN6EZS7_EXODE</name>
<comment type="caution">
    <text evidence="3">The sequence shown here is derived from an EMBL/GenBank/DDBJ whole genome shotgun (WGS) entry which is preliminary data.</text>
</comment>
<dbReference type="InterPro" id="IPR013665">
    <property type="entry name" value="Sfi1_dom"/>
</dbReference>
<dbReference type="Proteomes" id="UP001161757">
    <property type="component" value="Unassembled WGS sequence"/>
</dbReference>
<dbReference type="AlphaFoldDB" id="A0AAN6EZS7"/>
<evidence type="ECO:0000256" key="1">
    <source>
        <dbReference type="SAM" id="MobiDB-lite"/>
    </source>
</evidence>
<dbReference type="EMBL" id="JAJGCB010000003">
    <property type="protein sequence ID" value="KAJ8993874.1"/>
    <property type="molecule type" value="Genomic_DNA"/>
</dbReference>
<dbReference type="Pfam" id="PF08457">
    <property type="entry name" value="Sfi1"/>
    <property type="match status" value="1"/>
</dbReference>
<feature type="region of interest" description="Disordered" evidence="1">
    <location>
        <begin position="97"/>
        <end position="116"/>
    </location>
</feature>
<proteinExistence type="predicted"/>
<evidence type="ECO:0000259" key="2">
    <source>
        <dbReference type="Pfam" id="PF08457"/>
    </source>
</evidence>
<protein>
    <recommendedName>
        <fullName evidence="2">Sfi1 spindle body domain-containing protein</fullName>
    </recommendedName>
</protein>
<evidence type="ECO:0000313" key="3">
    <source>
        <dbReference type="EMBL" id="KAJ8993874.1"/>
    </source>
</evidence>
<gene>
    <name evidence="3" type="ORF">HRR80_002377</name>
</gene>
<organism evidence="3 4">
    <name type="scientific">Exophiala dermatitidis</name>
    <name type="common">Black yeast-like fungus</name>
    <name type="synonym">Wangiella dermatitidis</name>
    <dbReference type="NCBI Taxonomy" id="5970"/>
    <lineage>
        <taxon>Eukaryota</taxon>
        <taxon>Fungi</taxon>
        <taxon>Dikarya</taxon>
        <taxon>Ascomycota</taxon>
        <taxon>Pezizomycotina</taxon>
        <taxon>Eurotiomycetes</taxon>
        <taxon>Chaetothyriomycetidae</taxon>
        <taxon>Chaetothyriales</taxon>
        <taxon>Herpotrichiellaceae</taxon>
        <taxon>Exophiala</taxon>
    </lineage>
</organism>
<sequence>MTPEEQAEFANEIRSFPPRDIDRLHRVLFRLQEELVEFTPTAIQREYHAICSEDQHTVHPGDPCLRWLLDLLETDSQTPLNEKFLDVLQEANIVLTTDGTTTDGGTDPDAPAQPPAVNRLPEISVRAESPDSLNENDPLWQEAVALDNRKLASQALEQWRHKLHLKREAYLDYEDPEMNAIADEFYARKLANKTLSHWHNTVLEIREMERVGDEFRARHDAAFALRQLTLAARERLFVRVSDENVLRRVLGKWREKTRHLRELEAAADDFRNHQVVRNVLGKMAAKKAEIHQADSQAVLLYQGNLARRVFNRWLSQLQQIQTNERRADAAAEYFASKHALQKWRDKTRELREEKRAQEARHHLLATKYFRKWKECTKRSKEEKYADAYKIMRRKVKINIARAALNIWREKTARIREMNITADEFRARKDVENARHMAHGAIVTMYNKTTEMQEAGRQADHFYNKNLIERLEIFGSTWLIPTRQILENQKRADEYRATRTASYALATLRNWRNAAFRFKRLEEDADVVFLRNEKKRALSFFQKWRRAAAESRGVAEEQREERLVPATPAARRSQLLASTTPAYTPAAGLFGGGAVVEEDGEDA</sequence>